<dbReference type="PANTHER" id="PTHR24220:SF690">
    <property type="entry name" value="ABC TRANSPORTER, ATP-BINDING PROTEIN"/>
    <property type="match status" value="1"/>
</dbReference>
<dbReference type="Proteomes" id="UP000006048">
    <property type="component" value="Chromosome"/>
</dbReference>
<dbReference type="AlphaFoldDB" id="I4B3V9"/>
<name>I4B3V9_TURPD</name>
<dbReference type="EMBL" id="CP002959">
    <property type="protein sequence ID" value="AFM11966.1"/>
    <property type="molecule type" value="Genomic_DNA"/>
</dbReference>
<dbReference type="InterPro" id="IPR015854">
    <property type="entry name" value="ABC_transpr_LolD-like"/>
</dbReference>
<keyword evidence="1" id="KW-0547">Nucleotide-binding</keyword>
<dbReference type="GO" id="GO:0005886">
    <property type="term" value="C:plasma membrane"/>
    <property type="evidence" value="ECO:0007669"/>
    <property type="project" value="TreeGrafter"/>
</dbReference>
<evidence type="ECO:0000313" key="4">
    <source>
        <dbReference type="EMBL" id="AFM11966.1"/>
    </source>
</evidence>
<evidence type="ECO:0000256" key="2">
    <source>
        <dbReference type="ARBA" id="ARBA00022840"/>
    </source>
</evidence>
<dbReference type="PROSITE" id="PS50893">
    <property type="entry name" value="ABC_TRANSPORTER_2"/>
    <property type="match status" value="1"/>
</dbReference>
<dbReference type="Gene3D" id="3.40.50.300">
    <property type="entry name" value="P-loop containing nucleotide triphosphate hydrolases"/>
    <property type="match status" value="1"/>
</dbReference>
<evidence type="ECO:0000313" key="5">
    <source>
        <dbReference type="Proteomes" id="UP000006048"/>
    </source>
</evidence>
<evidence type="ECO:0000259" key="3">
    <source>
        <dbReference type="PROSITE" id="PS50893"/>
    </source>
</evidence>
<proteinExistence type="predicted"/>
<dbReference type="RefSeq" id="WP_014802481.1">
    <property type="nucleotide sequence ID" value="NC_018020.1"/>
</dbReference>
<organism evidence="4 5">
    <name type="scientific">Turneriella parva (strain ATCC BAA-1111 / DSM 21527 / NCTC 11395 / H)</name>
    <name type="common">Leptospira parva</name>
    <dbReference type="NCBI Taxonomy" id="869212"/>
    <lineage>
        <taxon>Bacteria</taxon>
        <taxon>Pseudomonadati</taxon>
        <taxon>Spirochaetota</taxon>
        <taxon>Spirochaetia</taxon>
        <taxon>Leptospirales</taxon>
        <taxon>Leptospiraceae</taxon>
        <taxon>Turneriella</taxon>
    </lineage>
</organism>
<dbReference type="InterPro" id="IPR003439">
    <property type="entry name" value="ABC_transporter-like_ATP-bd"/>
</dbReference>
<accession>I4B3V9</accession>
<protein>
    <submittedName>
        <fullName evidence="4">ABC transporter related protein</fullName>
    </submittedName>
</protein>
<dbReference type="HOGENOM" id="CLU_000604_1_22_12"/>
<dbReference type="InterPro" id="IPR003593">
    <property type="entry name" value="AAA+_ATPase"/>
</dbReference>
<sequence>MTEAAAPGSLLSLSEISLSYGKRKILDAIDLEIAPGSFTVIAGESGSGKSTLLYILGGFLRPDRGIYLFEGKRVYGRFGEFGLGRFRKKYVGFLFQDFRLLPFLTVEQNIRFPALFSGKKLAKEQLQNQMQNLGIAHRSKAYPNTVSGGEAQRTALARALLMNPPLLLLDEPTGNLDSATEAAIVAELVRLKAQGLTLVCVSHSNFIMQHADRVLRLIDGKLHEQVAVTAKPVRRPRKKS</sequence>
<dbReference type="GO" id="GO:0022857">
    <property type="term" value="F:transmembrane transporter activity"/>
    <property type="evidence" value="ECO:0007669"/>
    <property type="project" value="TreeGrafter"/>
</dbReference>
<dbReference type="OrthoDB" id="9805538at2"/>
<dbReference type="SMART" id="SM00382">
    <property type="entry name" value="AAA"/>
    <property type="match status" value="1"/>
</dbReference>
<feature type="domain" description="ABC transporter" evidence="3">
    <location>
        <begin position="11"/>
        <end position="240"/>
    </location>
</feature>
<dbReference type="PANTHER" id="PTHR24220">
    <property type="entry name" value="IMPORT ATP-BINDING PROTEIN"/>
    <property type="match status" value="1"/>
</dbReference>
<gene>
    <name evidence="4" type="ordered locus">Turpa_1318</name>
</gene>
<dbReference type="Pfam" id="PF00005">
    <property type="entry name" value="ABC_tran"/>
    <property type="match status" value="1"/>
</dbReference>
<keyword evidence="2" id="KW-0067">ATP-binding</keyword>
<keyword evidence="5" id="KW-1185">Reference proteome</keyword>
<dbReference type="STRING" id="869212.Turpa_1318"/>
<dbReference type="GO" id="GO:0016887">
    <property type="term" value="F:ATP hydrolysis activity"/>
    <property type="evidence" value="ECO:0007669"/>
    <property type="project" value="InterPro"/>
</dbReference>
<dbReference type="GO" id="GO:0005524">
    <property type="term" value="F:ATP binding"/>
    <property type="evidence" value="ECO:0007669"/>
    <property type="project" value="UniProtKB-KW"/>
</dbReference>
<evidence type="ECO:0000256" key="1">
    <source>
        <dbReference type="ARBA" id="ARBA00022741"/>
    </source>
</evidence>
<dbReference type="InterPro" id="IPR027417">
    <property type="entry name" value="P-loop_NTPase"/>
</dbReference>
<dbReference type="KEGG" id="tpx:Turpa_1318"/>
<dbReference type="SUPFAM" id="SSF52540">
    <property type="entry name" value="P-loop containing nucleoside triphosphate hydrolases"/>
    <property type="match status" value="1"/>
</dbReference>
<reference evidence="4 5" key="1">
    <citation type="submission" date="2012-06" db="EMBL/GenBank/DDBJ databases">
        <title>The complete chromosome of genome of Turneriella parva DSM 21527.</title>
        <authorList>
            <consortium name="US DOE Joint Genome Institute (JGI-PGF)"/>
            <person name="Lucas S."/>
            <person name="Han J."/>
            <person name="Lapidus A."/>
            <person name="Bruce D."/>
            <person name="Goodwin L."/>
            <person name="Pitluck S."/>
            <person name="Peters L."/>
            <person name="Kyrpides N."/>
            <person name="Mavromatis K."/>
            <person name="Ivanova N."/>
            <person name="Mikhailova N."/>
            <person name="Chertkov O."/>
            <person name="Detter J.C."/>
            <person name="Tapia R."/>
            <person name="Han C."/>
            <person name="Land M."/>
            <person name="Hauser L."/>
            <person name="Markowitz V."/>
            <person name="Cheng J.-F."/>
            <person name="Hugenholtz P."/>
            <person name="Woyke T."/>
            <person name="Wu D."/>
            <person name="Gronow S."/>
            <person name="Wellnitz S."/>
            <person name="Brambilla E."/>
            <person name="Klenk H.-P."/>
            <person name="Eisen J.A."/>
        </authorList>
    </citation>
    <scope>NUCLEOTIDE SEQUENCE [LARGE SCALE GENOMIC DNA]</scope>
    <source>
        <strain evidence="5">ATCC BAA-1111 / DSM 21527 / NCTC 11395 / H</strain>
    </source>
</reference>